<dbReference type="OrthoDB" id="7392499at2759"/>
<organism evidence="3 4">
    <name type="scientific">Vanessa tameamea</name>
    <name type="common">Kamehameha butterfly</name>
    <dbReference type="NCBI Taxonomy" id="334116"/>
    <lineage>
        <taxon>Eukaryota</taxon>
        <taxon>Metazoa</taxon>
        <taxon>Ecdysozoa</taxon>
        <taxon>Arthropoda</taxon>
        <taxon>Hexapoda</taxon>
        <taxon>Insecta</taxon>
        <taxon>Pterygota</taxon>
        <taxon>Neoptera</taxon>
        <taxon>Endopterygota</taxon>
        <taxon>Lepidoptera</taxon>
        <taxon>Glossata</taxon>
        <taxon>Ditrysia</taxon>
        <taxon>Papilionoidea</taxon>
        <taxon>Nymphalidae</taxon>
        <taxon>Nymphalinae</taxon>
        <taxon>Vanessa</taxon>
    </lineage>
</organism>
<dbReference type="PANTHER" id="PTHR12598">
    <property type="entry name" value="COPPER HOMEOSTASIS PROTEIN CUTC"/>
    <property type="match status" value="1"/>
</dbReference>
<dbReference type="HAMAP" id="MF_00795">
    <property type="entry name" value="CutC"/>
    <property type="match status" value="1"/>
</dbReference>
<proteinExistence type="inferred from homology"/>
<sequence length="259" mass="28857">MTQNLYSKKLGTRLEICIDSLESARNAIKGGADELEVCSSLAEGGLTPSPGLVKEILRLVKNQVENLMNHEIPKVNVMIRCRGGSDFCYTTNEMETMLADIEVYKDFGVDRFVFGALTKEQEIDKVHCVKVLKNAHPIPVTFHRAFDLCKEPKVAIKDIINLGFKRILTSGQQPSAADEPALELLDFLLKNYNDKIEIMPGAGINCDNAMLFFKSGFSIIHSSCKKIKRLPDVGGDLNMGSNEMYVTDENIVKQIKNIK</sequence>
<dbReference type="Proteomes" id="UP001652626">
    <property type="component" value="Chromosome 20"/>
</dbReference>
<dbReference type="InterPro" id="IPR036822">
    <property type="entry name" value="CutC-like_dom_sf"/>
</dbReference>
<dbReference type="GeneID" id="113401755"/>
<dbReference type="RefSeq" id="XP_026497555.2">
    <property type="nucleotide sequence ID" value="XM_026641770.2"/>
</dbReference>
<dbReference type="PANTHER" id="PTHR12598:SF0">
    <property type="entry name" value="COPPER HOMEOSTASIS PROTEIN CUTC HOMOLOG"/>
    <property type="match status" value="1"/>
</dbReference>
<evidence type="ECO:0000256" key="2">
    <source>
        <dbReference type="ARBA" id="ARBA00019014"/>
    </source>
</evidence>
<gene>
    <name evidence="4" type="primary">LOC113401755</name>
</gene>
<dbReference type="AlphaFoldDB" id="A0A8B8IKC8"/>
<name>A0A8B8IKC8_VANTA</name>
<accession>A0A8B8IKC8</accession>
<dbReference type="Gene3D" id="3.20.20.380">
    <property type="entry name" value="Copper homeostasis (CutC) domain"/>
    <property type="match status" value="1"/>
</dbReference>
<dbReference type="InterPro" id="IPR005627">
    <property type="entry name" value="CutC-like"/>
</dbReference>
<comment type="similarity">
    <text evidence="1">Belongs to the CutC family.</text>
</comment>
<keyword evidence="3" id="KW-1185">Reference proteome</keyword>
<dbReference type="OMA" id="YNESEMK"/>
<evidence type="ECO:0000313" key="4">
    <source>
        <dbReference type="RefSeq" id="XP_026497555.2"/>
    </source>
</evidence>
<evidence type="ECO:0000313" key="3">
    <source>
        <dbReference type="Proteomes" id="UP001652626"/>
    </source>
</evidence>
<reference evidence="4" key="1">
    <citation type="submission" date="2025-08" db="UniProtKB">
        <authorList>
            <consortium name="RefSeq"/>
        </authorList>
    </citation>
    <scope>IDENTIFICATION</scope>
    <source>
        <tissue evidence="4">Whole body</tissue>
    </source>
</reference>
<evidence type="ECO:0000256" key="1">
    <source>
        <dbReference type="ARBA" id="ARBA00007768"/>
    </source>
</evidence>
<dbReference type="GO" id="GO:0005507">
    <property type="term" value="F:copper ion binding"/>
    <property type="evidence" value="ECO:0007669"/>
    <property type="project" value="TreeGrafter"/>
</dbReference>
<dbReference type="SUPFAM" id="SSF110395">
    <property type="entry name" value="CutC-like"/>
    <property type="match status" value="1"/>
</dbReference>
<dbReference type="Pfam" id="PF03932">
    <property type="entry name" value="CutC"/>
    <property type="match status" value="1"/>
</dbReference>
<protein>
    <recommendedName>
        <fullName evidence="2">Copper homeostasis protein cutC homolog</fullName>
    </recommendedName>
</protein>